<keyword evidence="9 12" id="KW-0472">Membrane</keyword>
<evidence type="ECO:0000256" key="12">
    <source>
        <dbReference type="SAM" id="Phobius"/>
    </source>
</evidence>
<keyword evidence="4 12" id="KW-0812">Transmembrane</keyword>
<evidence type="ECO:0000313" key="16">
    <source>
        <dbReference type="Proteomes" id="UP000799302"/>
    </source>
</evidence>
<feature type="transmembrane region" description="Helical" evidence="12">
    <location>
        <begin position="340"/>
        <end position="362"/>
    </location>
</feature>
<feature type="transmembrane region" description="Helical" evidence="12">
    <location>
        <begin position="904"/>
        <end position="924"/>
    </location>
</feature>
<dbReference type="CDD" id="cd18578">
    <property type="entry name" value="ABC_6TM_Pgp_ABCB1_D2_like"/>
    <property type="match status" value="1"/>
</dbReference>
<dbReference type="GO" id="GO:0090374">
    <property type="term" value="P:oligopeptide export from mitochondrion"/>
    <property type="evidence" value="ECO:0007669"/>
    <property type="project" value="TreeGrafter"/>
</dbReference>
<gene>
    <name evidence="15" type="ORF">BT63DRAFT_425826</name>
</gene>
<dbReference type="InterPro" id="IPR039421">
    <property type="entry name" value="Type_1_exporter"/>
</dbReference>
<dbReference type="SUPFAM" id="SSF52540">
    <property type="entry name" value="P-loop containing nucleoside triphosphate hydrolases"/>
    <property type="match status" value="3"/>
</dbReference>
<dbReference type="Gene3D" id="3.40.50.300">
    <property type="entry name" value="P-loop containing nucleotide triphosphate hydrolases"/>
    <property type="match status" value="2"/>
</dbReference>
<dbReference type="EMBL" id="MU004236">
    <property type="protein sequence ID" value="KAF2668515.1"/>
    <property type="molecule type" value="Genomic_DNA"/>
</dbReference>
<evidence type="ECO:0000256" key="11">
    <source>
        <dbReference type="SAM" id="MobiDB-lite"/>
    </source>
</evidence>
<dbReference type="GO" id="GO:0015421">
    <property type="term" value="F:ABC-type oligopeptide transporter activity"/>
    <property type="evidence" value="ECO:0007669"/>
    <property type="project" value="TreeGrafter"/>
</dbReference>
<keyword evidence="7" id="KW-0067">ATP-binding</keyword>
<dbReference type="Proteomes" id="UP000799302">
    <property type="component" value="Unassembled WGS sequence"/>
</dbReference>
<feature type="transmembrane region" description="Helical" evidence="12">
    <location>
        <begin position="129"/>
        <end position="148"/>
    </location>
</feature>
<name>A0A6A6U8C6_9PEZI</name>
<dbReference type="SUPFAM" id="SSF90123">
    <property type="entry name" value="ABC transporter transmembrane region"/>
    <property type="match status" value="2"/>
</dbReference>
<evidence type="ECO:0000256" key="3">
    <source>
        <dbReference type="ARBA" id="ARBA00022448"/>
    </source>
</evidence>
<evidence type="ECO:0000256" key="7">
    <source>
        <dbReference type="ARBA" id="ARBA00022840"/>
    </source>
</evidence>
<feature type="domain" description="ABC transporter" evidence="13">
    <location>
        <begin position="403"/>
        <end position="715"/>
    </location>
</feature>
<dbReference type="InterPro" id="IPR017871">
    <property type="entry name" value="ABC_transporter-like_CS"/>
</dbReference>
<dbReference type="PROSITE" id="PS50893">
    <property type="entry name" value="ABC_TRANSPORTER_2"/>
    <property type="match status" value="2"/>
</dbReference>
<dbReference type="Pfam" id="PF00664">
    <property type="entry name" value="ABC_membrane"/>
    <property type="match status" value="2"/>
</dbReference>
<feature type="transmembrane region" description="Helical" evidence="12">
    <location>
        <begin position="825"/>
        <end position="851"/>
    </location>
</feature>
<reference evidence="15" key="1">
    <citation type="journal article" date="2020" name="Stud. Mycol.">
        <title>101 Dothideomycetes genomes: a test case for predicting lifestyles and emergence of pathogens.</title>
        <authorList>
            <person name="Haridas S."/>
            <person name="Albert R."/>
            <person name="Binder M."/>
            <person name="Bloem J."/>
            <person name="Labutti K."/>
            <person name="Salamov A."/>
            <person name="Andreopoulos B."/>
            <person name="Baker S."/>
            <person name="Barry K."/>
            <person name="Bills G."/>
            <person name="Bluhm B."/>
            <person name="Cannon C."/>
            <person name="Castanera R."/>
            <person name="Culley D."/>
            <person name="Daum C."/>
            <person name="Ezra D."/>
            <person name="Gonzalez J."/>
            <person name="Henrissat B."/>
            <person name="Kuo A."/>
            <person name="Liang C."/>
            <person name="Lipzen A."/>
            <person name="Lutzoni F."/>
            <person name="Magnuson J."/>
            <person name="Mondo S."/>
            <person name="Nolan M."/>
            <person name="Ohm R."/>
            <person name="Pangilinan J."/>
            <person name="Park H.-J."/>
            <person name="Ramirez L."/>
            <person name="Alfaro M."/>
            <person name="Sun H."/>
            <person name="Tritt A."/>
            <person name="Yoshinaga Y."/>
            <person name="Zwiers L.-H."/>
            <person name="Turgeon B."/>
            <person name="Goodwin S."/>
            <person name="Spatafora J."/>
            <person name="Crous P."/>
            <person name="Grigoriev I."/>
        </authorList>
    </citation>
    <scope>NUCLEOTIDE SEQUENCE</scope>
    <source>
        <strain evidence="15">CBS 115976</strain>
    </source>
</reference>
<dbReference type="InterPro" id="IPR003439">
    <property type="entry name" value="ABC_transporter-like_ATP-bd"/>
</dbReference>
<evidence type="ECO:0000259" key="13">
    <source>
        <dbReference type="PROSITE" id="PS50893"/>
    </source>
</evidence>
<dbReference type="SMART" id="SM00382">
    <property type="entry name" value="AAA"/>
    <property type="match status" value="2"/>
</dbReference>
<dbReference type="PROSITE" id="PS50929">
    <property type="entry name" value="ABC_TM1F"/>
    <property type="match status" value="2"/>
</dbReference>
<feature type="transmembrane region" description="Helical" evidence="12">
    <location>
        <begin position="306"/>
        <end position="328"/>
    </location>
</feature>
<feature type="domain" description="ABC transporter" evidence="13">
    <location>
        <begin position="1106"/>
        <end position="1343"/>
    </location>
</feature>
<comment type="subcellular location">
    <subcellularLocation>
        <location evidence="1">Membrane</location>
        <topology evidence="1">Multi-pass membrane protein</topology>
    </subcellularLocation>
</comment>
<evidence type="ECO:0000256" key="6">
    <source>
        <dbReference type="ARBA" id="ARBA00022741"/>
    </source>
</evidence>
<feature type="transmembrane region" description="Helical" evidence="12">
    <location>
        <begin position="781"/>
        <end position="805"/>
    </location>
</feature>
<dbReference type="InterPro" id="IPR003593">
    <property type="entry name" value="AAA+_ATPase"/>
</dbReference>
<feature type="transmembrane region" description="Helical" evidence="12">
    <location>
        <begin position="930"/>
        <end position="948"/>
    </location>
</feature>
<evidence type="ECO:0000256" key="2">
    <source>
        <dbReference type="ARBA" id="ARBA00007577"/>
    </source>
</evidence>
<feature type="region of interest" description="Disordered" evidence="11">
    <location>
        <begin position="486"/>
        <end position="526"/>
    </location>
</feature>
<feature type="compositionally biased region" description="Low complexity" evidence="11">
    <location>
        <begin position="516"/>
        <end position="525"/>
    </location>
</feature>
<evidence type="ECO:0000256" key="1">
    <source>
        <dbReference type="ARBA" id="ARBA00004141"/>
    </source>
</evidence>
<dbReference type="FunFam" id="1.20.1560.10:FF:000057">
    <property type="entry name" value="ABC multidrug transporter SitT"/>
    <property type="match status" value="1"/>
</dbReference>
<keyword evidence="16" id="KW-1185">Reference proteome</keyword>
<dbReference type="PANTHER" id="PTHR43394:SF16">
    <property type="entry name" value="ABC TRANSPORTER B FAMILY MEMBER 4-LIKE ISOFORM X1"/>
    <property type="match status" value="1"/>
</dbReference>
<dbReference type="Gene3D" id="1.20.1560.10">
    <property type="entry name" value="ABC transporter type 1, transmembrane domain"/>
    <property type="match status" value="1"/>
</dbReference>
<evidence type="ECO:0000256" key="4">
    <source>
        <dbReference type="ARBA" id="ARBA00022692"/>
    </source>
</evidence>
<feature type="transmembrane region" description="Helical" evidence="12">
    <location>
        <begin position="202"/>
        <end position="221"/>
    </location>
</feature>
<keyword evidence="8 12" id="KW-1133">Transmembrane helix</keyword>
<evidence type="ECO:0000259" key="14">
    <source>
        <dbReference type="PROSITE" id="PS50929"/>
    </source>
</evidence>
<dbReference type="GO" id="GO:0005524">
    <property type="term" value="F:ATP binding"/>
    <property type="evidence" value="ECO:0007669"/>
    <property type="project" value="UniProtKB-KW"/>
</dbReference>
<feature type="transmembrane region" description="Helical" evidence="12">
    <location>
        <begin position="227"/>
        <end position="249"/>
    </location>
</feature>
<dbReference type="Pfam" id="PF00005">
    <property type="entry name" value="ABC_tran"/>
    <property type="match status" value="3"/>
</dbReference>
<keyword evidence="6" id="KW-0547">Nucleotide-binding</keyword>
<dbReference type="PANTHER" id="PTHR43394">
    <property type="entry name" value="ATP-DEPENDENT PERMEASE MDL1, MITOCHONDRIAL"/>
    <property type="match status" value="1"/>
</dbReference>
<keyword evidence="10" id="KW-0325">Glycoprotein</keyword>
<feature type="compositionally biased region" description="Basic and acidic residues" evidence="11">
    <location>
        <begin position="34"/>
        <end position="46"/>
    </location>
</feature>
<organism evidence="15 16">
    <name type="scientific">Microthyrium microscopicum</name>
    <dbReference type="NCBI Taxonomy" id="703497"/>
    <lineage>
        <taxon>Eukaryota</taxon>
        <taxon>Fungi</taxon>
        <taxon>Dikarya</taxon>
        <taxon>Ascomycota</taxon>
        <taxon>Pezizomycotina</taxon>
        <taxon>Dothideomycetes</taxon>
        <taxon>Dothideomycetes incertae sedis</taxon>
        <taxon>Microthyriales</taxon>
        <taxon>Microthyriaceae</taxon>
        <taxon>Microthyrium</taxon>
    </lineage>
</organism>
<evidence type="ECO:0000256" key="8">
    <source>
        <dbReference type="ARBA" id="ARBA00022989"/>
    </source>
</evidence>
<feature type="compositionally biased region" description="Basic and acidic residues" evidence="11">
    <location>
        <begin position="486"/>
        <end position="508"/>
    </location>
</feature>
<dbReference type="OrthoDB" id="6500128at2759"/>
<feature type="region of interest" description="Disordered" evidence="11">
    <location>
        <begin position="1"/>
        <end position="46"/>
    </location>
</feature>
<evidence type="ECO:0000256" key="9">
    <source>
        <dbReference type="ARBA" id="ARBA00023136"/>
    </source>
</evidence>
<accession>A0A6A6U8C6</accession>
<feature type="transmembrane region" description="Helical" evidence="12">
    <location>
        <begin position="73"/>
        <end position="97"/>
    </location>
</feature>
<feature type="domain" description="ABC transmembrane type-1" evidence="14">
    <location>
        <begin position="786"/>
        <end position="1072"/>
    </location>
</feature>
<dbReference type="CDD" id="cd18577">
    <property type="entry name" value="ABC_6TM_Pgp_ABCB1_D1_like"/>
    <property type="match status" value="1"/>
</dbReference>
<feature type="transmembrane region" description="Helical" evidence="12">
    <location>
        <begin position="1043"/>
        <end position="1064"/>
    </location>
</feature>
<dbReference type="InterPro" id="IPR027417">
    <property type="entry name" value="P-loop_NTPase"/>
</dbReference>
<proteinExistence type="inferred from homology"/>
<dbReference type="InterPro" id="IPR036640">
    <property type="entry name" value="ABC1_TM_sf"/>
</dbReference>
<keyword evidence="3" id="KW-0813">Transport</keyword>
<comment type="similarity">
    <text evidence="2">Belongs to the ABC transporter superfamily. ABCB family. Multidrug resistance exporter (TC 3.A.1.201) subfamily.</text>
</comment>
<dbReference type="PROSITE" id="PS00211">
    <property type="entry name" value="ABC_TRANSPORTER_1"/>
    <property type="match status" value="2"/>
</dbReference>
<protein>
    <submittedName>
        <fullName evidence="15">Leptomycin B resistance protein pmd1</fullName>
    </submittedName>
</protein>
<dbReference type="GO" id="GO:0016887">
    <property type="term" value="F:ATP hydrolysis activity"/>
    <property type="evidence" value="ECO:0007669"/>
    <property type="project" value="InterPro"/>
</dbReference>
<evidence type="ECO:0000313" key="15">
    <source>
        <dbReference type="EMBL" id="KAF2668515.1"/>
    </source>
</evidence>
<keyword evidence="5" id="KW-0677">Repeat</keyword>
<evidence type="ECO:0000256" key="10">
    <source>
        <dbReference type="ARBA" id="ARBA00023180"/>
    </source>
</evidence>
<dbReference type="FunFam" id="3.40.50.300:FF:000913">
    <property type="entry name" value="ABC multidrug transporter SitT"/>
    <property type="match status" value="1"/>
</dbReference>
<evidence type="ECO:0000256" key="5">
    <source>
        <dbReference type="ARBA" id="ARBA00022737"/>
    </source>
</evidence>
<dbReference type="GO" id="GO:0005743">
    <property type="term" value="C:mitochondrial inner membrane"/>
    <property type="evidence" value="ECO:0007669"/>
    <property type="project" value="TreeGrafter"/>
</dbReference>
<dbReference type="InterPro" id="IPR011527">
    <property type="entry name" value="ABC1_TM_dom"/>
</dbReference>
<feature type="domain" description="ABC transmembrane type-1" evidence="14">
    <location>
        <begin position="78"/>
        <end position="377"/>
    </location>
</feature>
<sequence length="1348" mass="148304">MSDPKDGVITPSLDQNPEKAPVMVKEVKKTRKQKQQEAKEAKEKTLAELPPGSKQGVWSNFIRILSFGDKIDYLLMGACFFTAIGSGVAMPLMMVVFGRLVGNFTGYFTAGTNVTYNQFLHQVTQNTLYMVYIGIARFGLSYISLFTVRMSGLRISAKIRLAYLRKLLEMPVSVIDATSPGKISSRLTTNANTIQMGVSQQLAMLVQALSFTIGLYVVSFIKGPLLTLVASSPLPLALFIYAMVLPVIFKKSKVSEEFKEKASALAFEIFESVRIVNAFSAQDRLWNAHGGYINQALKLDVQQGPLLGLMMSPFYFSVYGTFALTFWFGLRQYSHGHIDGVGSITVVLFSVQFAVTMLGRIFTPIMGIMKAATAAMEIFITLDTPIEDMSGLKDPDVSATEDIIFKDVTFAYPTRQDKVILDKLCLTFERGKTTAIVGPSGSGKSTIVGLILRWYKPTSPAVSEAAAKAKEAEAKAASEKKNLAEGKITEHSIVKDNPKEDKGEKTKSDTGAVINSGPGDSSGDDTGTILVGDVELHSIDAKWWRSNVGLVAQEPFLFNDTIYNNVANGLTGTKWEDSPKEEKMEMVKIACQEAYADEFISRLPLGYETQVGEHGIKISGGQRQRISIARAIIKQPPILILDEATSAIDVRAELIVQKALDRVSENRTTISIAHRLSTIKRADKIVVCRAGTVIEQGTHSQLVEDQDGVYSGLVRAQKLEMGDDEFEKGDQADDQEQLLKVQSEPAKEKEETPISIEETGWKERGVIRSFGLLILEQRHRWFLYTVMLIACALNGAAYPIQAWLFGHLVQVFTLTGSELVTRGNFWSLMFFVLALVVLFAYFFMGWAAHLISVNVSSHYRQEYLRNILRKRIAWFDKDSSSAGSLTSLLSTDSMRLQELLGTNLGMTLISIFNLVGSIIISFYFGWKLALVGVLTIMPVVLLAGYYRLKLETQFVKLSSAVFEESSQFGTEAVAAFRTVTSLQLEDKIIRRFDELLATHVRTAYKKARWSTIVFAFSDSAEMFCQALCFYYGGTLLGKKEYEIVTFFVIYMAAIQGAQAAGMWFSFAPNIVEATAAANRILSVRPTQEEQDDNPPTMPESHEPIGLTLDSVNFSYAGRDIPVINNLSLKIAPGQFAALVGATGCGKSTIISLIERFYDPTGGKILLGDTDITTVDVASYRRNLSLVAQEATLYEGTIRENVALSVDAATDAEIEEACRSAQIHEFISSLSDGYATVIGPRGIALSGGQRQRVALARALLRKPQLLLLDEATSNLDSESEKLVQEAIEKAAGEGGRTVIAVAHRLATIQNADVIFVLGSGRLLESGTHLQLLAQRGVYFQMCQAQALDR</sequence>